<dbReference type="GO" id="GO:0006355">
    <property type="term" value="P:regulation of DNA-templated transcription"/>
    <property type="evidence" value="ECO:0007669"/>
    <property type="project" value="TreeGrafter"/>
</dbReference>
<keyword evidence="1" id="KW-0812">Transmembrane</keyword>
<dbReference type="Gene3D" id="2.120.10.80">
    <property type="entry name" value="Kelch-type beta propeller"/>
    <property type="match status" value="1"/>
</dbReference>
<gene>
    <name evidence="2" type="ORF">HMPREF9455_02497</name>
</gene>
<reference evidence="2 3" key="1">
    <citation type="submission" date="2011-04" db="EMBL/GenBank/DDBJ databases">
        <title>The Genome Sequence of Dysgonomonas gadei ATCC BAA-286.</title>
        <authorList>
            <consortium name="The Broad Institute Genome Sequencing Platform"/>
            <person name="Earl A."/>
            <person name="Ward D."/>
            <person name="Feldgarden M."/>
            <person name="Gevers D."/>
            <person name="Pudlo N."/>
            <person name="Martens E."/>
            <person name="Allen-Vercoe E."/>
            <person name="Young S.K."/>
            <person name="Zeng Q."/>
            <person name="Gargeya S."/>
            <person name="Fitzgerald M."/>
            <person name="Haas B."/>
            <person name="Abouelleil A."/>
            <person name="Alvarado L."/>
            <person name="Arachchi H.M."/>
            <person name="Berlin A."/>
            <person name="Brown A."/>
            <person name="Chapman S.B."/>
            <person name="Chen Z."/>
            <person name="Dunbar C."/>
            <person name="Freedman E."/>
            <person name="Gearin G."/>
            <person name="Gellesch M."/>
            <person name="Goldberg J."/>
            <person name="Griggs A."/>
            <person name="Gujja S."/>
            <person name="Heiman D."/>
            <person name="Howarth C."/>
            <person name="Larson L."/>
            <person name="Lui A."/>
            <person name="MacDonald P.J.P."/>
            <person name="Mehta T."/>
            <person name="Montmayeur A."/>
            <person name="Murphy C."/>
            <person name="Neiman D."/>
            <person name="Pearson M."/>
            <person name="Priest M."/>
            <person name="Roberts A."/>
            <person name="Saif S."/>
            <person name="Shea T."/>
            <person name="Shenoy N."/>
            <person name="Sisk P."/>
            <person name="Stolte C."/>
            <person name="Sykes S."/>
            <person name="Yandava C."/>
            <person name="Wortman J."/>
            <person name="Nusbaum C."/>
            <person name="Birren B."/>
        </authorList>
    </citation>
    <scope>NUCLEOTIDE SEQUENCE [LARGE SCALE GENOMIC DNA]</scope>
    <source>
        <strain evidence="2 3">ATCC BAA-286</strain>
    </source>
</reference>
<dbReference type="Pfam" id="PF24681">
    <property type="entry name" value="Kelch_KLHDC2_KLHL20_DRC7"/>
    <property type="match status" value="1"/>
</dbReference>
<dbReference type="eggNOG" id="COG3947">
    <property type="taxonomic scope" value="Bacteria"/>
</dbReference>
<dbReference type="Proteomes" id="UP000004913">
    <property type="component" value="Unassembled WGS sequence"/>
</dbReference>
<keyword evidence="1" id="KW-0472">Membrane</keyword>
<dbReference type="HOGENOM" id="CLU_016800_0_0_10"/>
<dbReference type="STRING" id="742766.HMPREF9455_02497"/>
<keyword evidence="3" id="KW-1185">Reference proteome</keyword>
<name>F5IZI0_9BACT</name>
<accession>F5IZI0</accession>
<dbReference type="InterPro" id="IPR051677">
    <property type="entry name" value="AfsR-DnrI-RedD_regulator"/>
</dbReference>
<feature type="transmembrane region" description="Helical" evidence="1">
    <location>
        <begin position="566"/>
        <end position="585"/>
    </location>
</feature>
<protein>
    <submittedName>
        <fullName evidence="2">Uncharacterized protein</fullName>
    </submittedName>
</protein>
<sequence>MKFPLRKIILLYCLILHIIPCVIAQDVEYGLKFRSYEVEKEKRTGLNLTPDTPLSLPENYHFSFDLKIDSAALYPFGYVFRMINKNGQHIDFLLNEKKNTGEPKFLMAHSSGEIFSEVFKEARINYSKWIFVDIHIDTKTNTLTARIGDKSYTQQIESLHEFRHVSIVFGKNNYQGFQVTDIPAISLKNIKITTENKKTLYQWVLNKYTSNGVYDEIKHHKAVCENPDWIINQHIFWQMQTSFTTKLRPMINYNPDNNEIAVYDQTYFYKYNLKSNTIDRKKVNNSVPYIVQSNNLIYNPVIRKYVSYTFELEQEKDVLLYDTLKNQWDIIPDIKLPPDFWHHNRFISNKDNSLYLFGGYGHHKYKNDLRIYDFETHTWKKNQLEGDNPQPRYLSGLGKLDDDHFLIFGGYGNQTGNQELSPQYFYDLYEVDAQTLQSKKLWTLQPPANNFVVANSIVVDIANRSFYALSHPLQQFHTKMTLLRFSIDKPEYEVLGDSIPVNFEDNKSYADLYLDKQKNRLVAVTSGPSSIGDTLNTVSIYTLSFPPESREELYQEDRAESGYRPFIIGAFLFAILLICIVIFIYTHYNREKQVYAENNDQLQDYSNIAVKPISPQKRNKSISLFGGFCVIDKDGNDITKEFSPMLKQLFTLILLHTFKGGKGISSVKLKDTLWFDKTEESAKNNRGVSLNKLRMIFDLVGQINIKSNNSYWTVEFGDDVYCDYSQALYLIDKLSKNKKTDTNDIVKLLSIVSGELLPSLQVEWVDPFKADFSNTLVDLLLDISKKTEIRLNPQIAINLADTIFIHDSLNEDALRLKCSLLVKMGRNRLAQKAYAAFTKEYNILFGTEFEYSFDQIINGNS</sequence>
<keyword evidence="1" id="KW-1133">Transmembrane helix</keyword>
<comment type="caution">
    <text evidence="2">The sequence shown here is derived from an EMBL/GenBank/DDBJ whole genome shotgun (WGS) entry which is preliminary data.</text>
</comment>
<dbReference type="EMBL" id="ADLV01000029">
    <property type="protein sequence ID" value="EGK01305.1"/>
    <property type="molecule type" value="Genomic_DNA"/>
</dbReference>
<proteinExistence type="predicted"/>
<dbReference type="SUPFAM" id="SSF50965">
    <property type="entry name" value="Galactose oxidase, central domain"/>
    <property type="match status" value="1"/>
</dbReference>
<organism evidence="2 3">
    <name type="scientific">Dysgonomonas gadei ATCC BAA-286</name>
    <dbReference type="NCBI Taxonomy" id="742766"/>
    <lineage>
        <taxon>Bacteria</taxon>
        <taxon>Pseudomonadati</taxon>
        <taxon>Bacteroidota</taxon>
        <taxon>Bacteroidia</taxon>
        <taxon>Bacteroidales</taxon>
        <taxon>Dysgonomonadaceae</taxon>
        <taxon>Dysgonomonas</taxon>
    </lineage>
</organism>
<evidence type="ECO:0000256" key="1">
    <source>
        <dbReference type="SAM" id="Phobius"/>
    </source>
</evidence>
<dbReference type="GO" id="GO:0003677">
    <property type="term" value="F:DNA binding"/>
    <property type="evidence" value="ECO:0007669"/>
    <property type="project" value="TreeGrafter"/>
</dbReference>
<evidence type="ECO:0000313" key="2">
    <source>
        <dbReference type="EMBL" id="EGK01305.1"/>
    </source>
</evidence>
<evidence type="ECO:0000313" key="3">
    <source>
        <dbReference type="Proteomes" id="UP000004913"/>
    </source>
</evidence>
<dbReference type="AlphaFoldDB" id="F5IZI0"/>
<dbReference type="PANTHER" id="PTHR35807">
    <property type="entry name" value="TRANSCRIPTIONAL REGULATOR REDD-RELATED"/>
    <property type="match status" value="1"/>
</dbReference>
<dbReference type="InterPro" id="IPR015915">
    <property type="entry name" value="Kelch-typ_b-propeller"/>
</dbReference>
<dbReference type="InterPro" id="IPR011043">
    <property type="entry name" value="Gal_Oxase/kelch_b-propeller"/>
</dbReference>
<dbReference type="PANTHER" id="PTHR35807:SF1">
    <property type="entry name" value="TRANSCRIPTIONAL REGULATOR REDD"/>
    <property type="match status" value="1"/>
</dbReference>